<evidence type="ECO:0000313" key="2">
    <source>
        <dbReference type="EMBL" id="PWW74968.1"/>
    </source>
</evidence>
<feature type="region of interest" description="Disordered" evidence="1">
    <location>
        <begin position="1"/>
        <end position="24"/>
    </location>
</feature>
<reference evidence="2 3" key="1">
    <citation type="submission" date="2018-03" db="EMBL/GenBank/DDBJ databases">
        <title>Genomes of Pezizomycetes fungi and the evolution of truffles.</title>
        <authorList>
            <person name="Murat C."/>
            <person name="Payen T."/>
            <person name="Noel B."/>
            <person name="Kuo A."/>
            <person name="Martin F.M."/>
        </authorList>
    </citation>
    <scope>NUCLEOTIDE SEQUENCE [LARGE SCALE GENOMIC DNA]</scope>
    <source>
        <strain evidence="2">091103-1</strain>
    </source>
</reference>
<dbReference type="EMBL" id="PYWC01000053">
    <property type="protein sequence ID" value="PWW74968.1"/>
    <property type="molecule type" value="Genomic_DNA"/>
</dbReference>
<gene>
    <name evidence="2" type="ORF">C7212DRAFT_345595</name>
</gene>
<keyword evidence="3" id="KW-1185">Reference proteome</keyword>
<name>A0A317SKX1_9PEZI</name>
<protein>
    <submittedName>
        <fullName evidence="2">Uncharacterized protein</fullName>
    </submittedName>
</protein>
<dbReference type="Proteomes" id="UP000246991">
    <property type="component" value="Unassembled WGS sequence"/>
</dbReference>
<sequence>MLPPPTPRSPPSDTTRLWPQEPIVKTKPRVFRNRKFLKTARTGMRESVLHDRGNVGREPENGEAGRGDVSRSLAGRLPRTPDVDWAVVSYLRTAVSGSDGGPHRVRRWISGVRAGLQVVAREGCGRSRGGGSSGERKNSYDSLSQEEGECLVDAELTWEGIKRAEKCMTF</sequence>
<comment type="caution">
    <text evidence="2">The sequence shown here is derived from an EMBL/GenBank/DDBJ whole genome shotgun (WGS) entry which is preliminary data.</text>
</comment>
<evidence type="ECO:0000256" key="1">
    <source>
        <dbReference type="SAM" id="MobiDB-lite"/>
    </source>
</evidence>
<dbReference type="AlphaFoldDB" id="A0A317SKX1"/>
<feature type="compositionally biased region" description="Basic and acidic residues" evidence="1">
    <location>
        <begin position="43"/>
        <end position="69"/>
    </location>
</feature>
<feature type="region of interest" description="Disordered" evidence="1">
    <location>
        <begin position="123"/>
        <end position="144"/>
    </location>
</feature>
<accession>A0A317SKX1</accession>
<evidence type="ECO:0000313" key="3">
    <source>
        <dbReference type="Proteomes" id="UP000246991"/>
    </source>
</evidence>
<feature type="region of interest" description="Disordered" evidence="1">
    <location>
        <begin position="42"/>
        <end position="76"/>
    </location>
</feature>
<proteinExistence type="predicted"/>
<feature type="compositionally biased region" description="Pro residues" evidence="1">
    <location>
        <begin position="1"/>
        <end position="10"/>
    </location>
</feature>
<organism evidence="2 3">
    <name type="scientific">Tuber magnatum</name>
    <name type="common">white Piedmont truffle</name>
    <dbReference type="NCBI Taxonomy" id="42249"/>
    <lineage>
        <taxon>Eukaryota</taxon>
        <taxon>Fungi</taxon>
        <taxon>Dikarya</taxon>
        <taxon>Ascomycota</taxon>
        <taxon>Pezizomycotina</taxon>
        <taxon>Pezizomycetes</taxon>
        <taxon>Pezizales</taxon>
        <taxon>Tuberaceae</taxon>
        <taxon>Tuber</taxon>
    </lineage>
</organism>